<dbReference type="AlphaFoldDB" id="A0A848L8Y7"/>
<accession>A0A848L8Y7</accession>
<keyword evidence="1" id="KW-1133">Transmembrane helix</keyword>
<feature type="transmembrane region" description="Helical" evidence="1">
    <location>
        <begin position="89"/>
        <end position="109"/>
    </location>
</feature>
<dbReference type="RefSeq" id="WP_169344314.1">
    <property type="nucleotide sequence ID" value="NZ_JABBJJ010000030.1"/>
</dbReference>
<proteinExistence type="predicted"/>
<evidence type="ECO:0000313" key="3">
    <source>
        <dbReference type="Proteomes" id="UP000518300"/>
    </source>
</evidence>
<protein>
    <submittedName>
        <fullName evidence="2">Uncharacterized protein</fullName>
    </submittedName>
</protein>
<evidence type="ECO:0000313" key="2">
    <source>
        <dbReference type="EMBL" id="NMO15017.1"/>
    </source>
</evidence>
<keyword evidence="1" id="KW-0472">Membrane</keyword>
<dbReference type="EMBL" id="JABBJJ010000030">
    <property type="protein sequence ID" value="NMO15017.1"/>
    <property type="molecule type" value="Genomic_DNA"/>
</dbReference>
<reference evidence="2 3" key="1">
    <citation type="submission" date="2020-04" db="EMBL/GenBank/DDBJ databases">
        <title>Draft genome of Pyxidicoccus fallax type strain.</title>
        <authorList>
            <person name="Whitworth D.E."/>
        </authorList>
    </citation>
    <scope>NUCLEOTIDE SEQUENCE [LARGE SCALE GENOMIC DNA]</scope>
    <source>
        <strain evidence="2 3">DSM 14698</strain>
    </source>
</reference>
<gene>
    <name evidence="2" type="ORF">HG543_09130</name>
</gene>
<feature type="transmembrane region" description="Helical" evidence="1">
    <location>
        <begin position="116"/>
        <end position="134"/>
    </location>
</feature>
<evidence type="ECO:0000256" key="1">
    <source>
        <dbReference type="SAM" id="Phobius"/>
    </source>
</evidence>
<keyword evidence="3" id="KW-1185">Reference proteome</keyword>
<keyword evidence="1" id="KW-0812">Transmembrane</keyword>
<sequence>MKLVMEVPMSAGDAAARLASALAPSSLFDPFARSRGDTQYLGRVRGRRFGYRFAHPLRLSRNLHAVVRGRLEDVPGGGTRVEAWCAPLIPTWLMLSFAGMLSCVFLLLAIRRGAPALWLFVALPWAVAALLSWMNSRVLREEGPPGLAFLRAVLR</sequence>
<name>A0A848L8Y7_9BACT</name>
<comment type="caution">
    <text evidence="2">The sequence shown here is derived from an EMBL/GenBank/DDBJ whole genome shotgun (WGS) entry which is preliminary data.</text>
</comment>
<organism evidence="2 3">
    <name type="scientific">Pyxidicoccus fallax</name>
    <dbReference type="NCBI Taxonomy" id="394095"/>
    <lineage>
        <taxon>Bacteria</taxon>
        <taxon>Pseudomonadati</taxon>
        <taxon>Myxococcota</taxon>
        <taxon>Myxococcia</taxon>
        <taxon>Myxococcales</taxon>
        <taxon>Cystobacterineae</taxon>
        <taxon>Myxococcaceae</taxon>
        <taxon>Pyxidicoccus</taxon>
    </lineage>
</organism>
<dbReference type="Proteomes" id="UP000518300">
    <property type="component" value="Unassembled WGS sequence"/>
</dbReference>